<dbReference type="SMART" id="SM00955">
    <property type="entry name" value="RNB"/>
    <property type="match status" value="1"/>
</dbReference>
<dbReference type="PANTHER" id="PTHR23355">
    <property type="entry name" value="RIBONUCLEASE"/>
    <property type="match status" value="1"/>
</dbReference>
<comment type="catalytic activity">
    <reaction evidence="1 8">
        <text>Exonucleolytic cleavage in the 3'- to 5'-direction to yield nucleoside 5'-phosphates.</text>
        <dbReference type="EC" id="3.1.13.1"/>
    </reaction>
</comment>
<dbReference type="NCBIfam" id="TIGR00358">
    <property type="entry name" value="3_prime_RNase"/>
    <property type="match status" value="1"/>
</dbReference>
<dbReference type="GO" id="GO:0005829">
    <property type="term" value="C:cytosol"/>
    <property type="evidence" value="ECO:0007669"/>
    <property type="project" value="UniProtKB-ARBA"/>
</dbReference>
<proteinExistence type="inferred from homology"/>
<feature type="region of interest" description="Disordered" evidence="9">
    <location>
        <begin position="1"/>
        <end position="22"/>
    </location>
</feature>
<comment type="subcellular location">
    <subcellularLocation>
        <location evidence="2 8">Cytoplasm</location>
    </subcellularLocation>
</comment>
<accession>B6BU65</accession>
<dbReference type="InterPro" id="IPR003029">
    <property type="entry name" value="S1_domain"/>
</dbReference>
<keyword evidence="7 8" id="KW-0694">RNA-binding</keyword>
<evidence type="ECO:0000256" key="8">
    <source>
        <dbReference type="HAMAP-Rule" id="MF_01895"/>
    </source>
</evidence>
<keyword evidence="3 8" id="KW-0963">Cytoplasm</keyword>
<evidence type="ECO:0000259" key="10">
    <source>
        <dbReference type="PROSITE" id="PS50126"/>
    </source>
</evidence>
<dbReference type="HOGENOM" id="CLU_002333_7_0_4"/>
<dbReference type="Pfam" id="PF08206">
    <property type="entry name" value="OB_RNB"/>
    <property type="match status" value="1"/>
</dbReference>
<dbReference type="InterPro" id="IPR004476">
    <property type="entry name" value="RNase_II/RNase_R"/>
</dbReference>
<dbReference type="eggNOG" id="COG0557">
    <property type="taxonomic scope" value="Bacteria"/>
</dbReference>
<dbReference type="CDD" id="cd04471">
    <property type="entry name" value="S1_RNase_R"/>
    <property type="match status" value="1"/>
</dbReference>
<feature type="domain" description="S1 motif" evidence="10">
    <location>
        <begin position="639"/>
        <end position="720"/>
    </location>
</feature>
<keyword evidence="12" id="KW-1185">Reference proteome</keyword>
<keyword evidence="6 8" id="KW-0269">Exonuclease</keyword>
<dbReference type="InterPro" id="IPR050180">
    <property type="entry name" value="RNR_Ribonuclease"/>
</dbReference>
<dbReference type="SMART" id="SM00316">
    <property type="entry name" value="S1"/>
    <property type="match status" value="1"/>
</dbReference>
<dbReference type="AlphaFoldDB" id="B6BU65"/>
<gene>
    <name evidence="8 11" type="primary">rnr</name>
    <name evidence="11" type="ORF">KB13_1248</name>
</gene>
<evidence type="ECO:0000256" key="4">
    <source>
        <dbReference type="ARBA" id="ARBA00022722"/>
    </source>
</evidence>
<dbReference type="Pfam" id="PF00575">
    <property type="entry name" value="S1"/>
    <property type="match status" value="1"/>
</dbReference>
<dbReference type="InterPro" id="IPR011805">
    <property type="entry name" value="RNase_R"/>
</dbReference>
<evidence type="ECO:0000256" key="6">
    <source>
        <dbReference type="ARBA" id="ARBA00022839"/>
    </source>
</evidence>
<dbReference type="PROSITE" id="PS01175">
    <property type="entry name" value="RIBONUCLEASE_II"/>
    <property type="match status" value="1"/>
</dbReference>
<dbReference type="InterPro" id="IPR011129">
    <property type="entry name" value="CSD"/>
</dbReference>
<evidence type="ECO:0000256" key="5">
    <source>
        <dbReference type="ARBA" id="ARBA00022801"/>
    </source>
</evidence>
<dbReference type="Pfam" id="PF00773">
    <property type="entry name" value="RNB"/>
    <property type="match status" value="1"/>
</dbReference>
<evidence type="ECO:0000256" key="7">
    <source>
        <dbReference type="ARBA" id="ARBA00022884"/>
    </source>
</evidence>
<dbReference type="EC" id="3.1.13.1" evidence="8"/>
<dbReference type="Pfam" id="PF17876">
    <property type="entry name" value="CSD2"/>
    <property type="match status" value="1"/>
</dbReference>
<protein>
    <recommendedName>
        <fullName evidence="8">Ribonuclease R</fullName>
        <shortName evidence="8">RNase R</shortName>
        <ecNumber evidence="8">3.1.13.1</ecNumber>
    </recommendedName>
</protein>
<dbReference type="Gene3D" id="2.40.50.140">
    <property type="entry name" value="Nucleic acid-binding proteins"/>
    <property type="match status" value="2"/>
</dbReference>
<dbReference type="InterPro" id="IPR022966">
    <property type="entry name" value="RNase_II/R_CS"/>
</dbReference>
<evidence type="ECO:0000256" key="2">
    <source>
        <dbReference type="ARBA" id="ARBA00004496"/>
    </source>
</evidence>
<dbReference type="InterPro" id="IPR013223">
    <property type="entry name" value="RNase_B_OB_dom"/>
</dbReference>
<dbReference type="NCBIfam" id="TIGR02063">
    <property type="entry name" value="RNase_R"/>
    <property type="match status" value="1"/>
</dbReference>
<dbReference type="SUPFAM" id="SSF50249">
    <property type="entry name" value="Nucleic acid-binding proteins"/>
    <property type="match status" value="4"/>
</dbReference>
<dbReference type="GO" id="GO:0008859">
    <property type="term" value="F:exoribonuclease II activity"/>
    <property type="evidence" value="ECO:0007669"/>
    <property type="project" value="UniProtKB-UniRule"/>
</dbReference>
<dbReference type="Proteomes" id="UP000004188">
    <property type="component" value="Unassembled WGS sequence"/>
</dbReference>
<dbReference type="InterPro" id="IPR001900">
    <property type="entry name" value="RNase_II/R"/>
</dbReference>
<organism evidence="11 12">
    <name type="scientific">beta proteobacterium KB13</name>
    <dbReference type="NCBI Taxonomy" id="314607"/>
    <lineage>
        <taxon>Bacteria</taxon>
        <taxon>Pseudomonadati</taxon>
        <taxon>Pseudomonadota</taxon>
        <taxon>Betaproteobacteria</taxon>
        <taxon>Nitrosomonadales</taxon>
        <taxon>OM43 clade</taxon>
    </lineage>
</organism>
<dbReference type="GO" id="GO:0003723">
    <property type="term" value="F:RNA binding"/>
    <property type="evidence" value="ECO:0007669"/>
    <property type="project" value="UniProtKB-UniRule"/>
</dbReference>
<dbReference type="SMART" id="SM00357">
    <property type="entry name" value="CSP"/>
    <property type="match status" value="1"/>
</dbReference>
<dbReference type="HAMAP" id="MF_01895">
    <property type="entry name" value="RNase_R"/>
    <property type="match status" value="1"/>
</dbReference>
<evidence type="ECO:0000313" key="12">
    <source>
        <dbReference type="Proteomes" id="UP000004188"/>
    </source>
</evidence>
<keyword evidence="4 8" id="KW-0540">Nuclease</keyword>
<dbReference type="STRING" id="314607.KB13_1248"/>
<dbReference type="InterPro" id="IPR040476">
    <property type="entry name" value="CSD2"/>
</dbReference>
<feature type="compositionally biased region" description="Basic and acidic residues" evidence="9">
    <location>
        <begin position="12"/>
        <end position="22"/>
    </location>
</feature>
<dbReference type="InterPro" id="IPR012340">
    <property type="entry name" value="NA-bd_OB-fold"/>
</dbReference>
<evidence type="ECO:0000256" key="9">
    <source>
        <dbReference type="SAM" id="MobiDB-lite"/>
    </source>
</evidence>
<evidence type="ECO:0000256" key="3">
    <source>
        <dbReference type="ARBA" id="ARBA00022490"/>
    </source>
</evidence>
<name>B6BU65_9PROT</name>
<dbReference type="GO" id="GO:0006402">
    <property type="term" value="P:mRNA catabolic process"/>
    <property type="evidence" value="ECO:0007669"/>
    <property type="project" value="TreeGrafter"/>
</dbReference>
<evidence type="ECO:0000256" key="1">
    <source>
        <dbReference type="ARBA" id="ARBA00001849"/>
    </source>
</evidence>
<feature type="compositionally biased region" description="Basic residues" evidence="9">
    <location>
        <begin position="1"/>
        <end position="11"/>
    </location>
</feature>
<comment type="similarity">
    <text evidence="8">Belongs to the RNR ribonuclease family. RNase R subfamily.</text>
</comment>
<sequence length="723" mass="83414">MPKPNKTKSNRRSNDPFFKRESKKYAHPIPSREFILDVMKKCGTPIKKNELIKLLRIKKSEEEALTHRLKAMRRDGQILKNRKDVFCIAEKINCISGKVQGHPDGYGFLIPDELEHDDIFLNQKEMGKVFHNDRVMVQISGLDRKGKAEGTIVEVLERFNTVLVGRVVQSYGVTIVAAEDKRIHQDIIIPYGKDMDAVPGDIVEVEITTQPAMNIKPMGQIIEVIGKLDDSGIEIEIALRKHNLPFRFDKKIDKELEKISDISDGDLKDRIDLRDNFFITIDGETAKDFDDAVYAENHKEFFKLLVGIADVSHYVKEGSALDKEAFDRGNSVYFPRRVIPMLPEKLSNKLCSLNPHVDRLVMIADMVITKKGEVQSYEFYPAVINSKHRLTYTLVDQLIFQKQNQKEHPKELIQHLNTLKSVYEVLSEARNKRHAIEFDRIESQILFDEGGKIKDIVPLTRNEAHRLIEECMLAANVSAADYLLSKKIGLFRNHEKPKDEKLEILKSVLSDFKVHMEGGLSPVVMDYVELINKIKNKENFQMLQTMILRSMQQANYGSVNKGHFGLAYDKYTHFTSPIRRYPDLVVHRLIKSFLNKKRLKTDNLESIGNHCSSTERRADEATRDVENWLKCFYMKDRIGEKFDVVISSVTNFGIFVEISRLHIEGLVHVTELGNDYFVFNKEKQMLEGEKTKKKFRLGDELAVKLIRVDLELGKMDFTYIKNL</sequence>
<dbReference type="PANTHER" id="PTHR23355:SF9">
    <property type="entry name" value="DIS3-LIKE EXONUCLEASE 2"/>
    <property type="match status" value="1"/>
</dbReference>
<comment type="function">
    <text evidence="8">3'-5' exoribonuclease that releases 5'-nucleoside monophosphates and is involved in maturation of structured RNAs.</text>
</comment>
<dbReference type="EMBL" id="DS995299">
    <property type="protein sequence ID" value="EDZ65115.1"/>
    <property type="molecule type" value="Genomic_DNA"/>
</dbReference>
<dbReference type="PROSITE" id="PS50126">
    <property type="entry name" value="S1"/>
    <property type="match status" value="1"/>
</dbReference>
<evidence type="ECO:0000313" key="11">
    <source>
        <dbReference type="EMBL" id="EDZ65115.1"/>
    </source>
</evidence>
<reference evidence="12" key="1">
    <citation type="journal article" date="2012" name="Stand. Genomic Sci.">
        <title>Genome sequence of strain HIMB624, a cultured representative from the OM43 clade of marine Betaproteobacteria.</title>
        <authorList>
            <person name="Huggett M.J."/>
            <person name="Hayakawa D.H."/>
            <person name="Rappe M.S."/>
        </authorList>
    </citation>
    <scope>NUCLEOTIDE SEQUENCE [LARGE SCALE GENOMIC DNA]</scope>
    <source>
        <strain evidence="12">KB13</strain>
    </source>
</reference>
<keyword evidence="5 8" id="KW-0378">Hydrolase</keyword>